<evidence type="ECO:0000313" key="1">
    <source>
        <dbReference type="EMBL" id="MBW0550681.1"/>
    </source>
</evidence>
<evidence type="ECO:0000313" key="2">
    <source>
        <dbReference type="Proteomes" id="UP000765509"/>
    </source>
</evidence>
<reference evidence="1" key="1">
    <citation type="submission" date="2021-03" db="EMBL/GenBank/DDBJ databases">
        <title>Draft genome sequence of rust myrtle Austropuccinia psidii MF-1, a brazilian biotype.</title>
        <authorList>
            <person name="Quecine M.C."/>
            <person name="Pachon D.M.R."/>
            <person name="Bonatelli M.L."/>
            <person name="Correr F.H."/>
            <person name="Franceschini L.M."/>
            <person name="Leite T.F."/>
            <person name="Margarido G.R.A."/>
            <person name="Almeida C.A."/>
            <person name="Ferrarezi J.A."/>
            <person name="Labate C.A."/>
        </authorList>
    </citation>
    <scope>NUCLEOTIDE SEQUENCE</scope>
    <source>
        <strain evidence="1">MF-1</strain>
    </source>
</reference>
<name>A0A9Q3IVH5_9BASI</name>
<dbReference type="EMBL" id="AVOT02056325">
    <property type="protein sequence ID" value="MBW0550681.1"/>
    <property type="molecule type" value="Genomic_DNA"/>
</dbReference>
<protein>
    <submittedName>
        <fullName evidence="1">Uncharacterized protein</fullName>
    </submittedName>
</protein>
<organism evidence="1 2">
    <name type="scientific">Austropuccinia psidii MF-1</name>
    <dbReference type="NCBI Taxonomy" id="1389203"/>
    <lineage>
        <taxon>Eukaryota</taxon>
        <taxon>Fungi</taxon>
        <taxon>Dikarya</taxon>
        <taxon>Basidiomycota</taxon>
        <taxon>Pucciniomycotina</taxon>
        <taxon>Pucciniomycetes</taxon>
        <taxon>Pucciniales</taxon>
        <taxon>Sphaerophragmiaceae</taxon>
        <taxon>Austropuccinia</taxon>
    </lineage>
</organism>
<comment type="caution">
    <text evidence="1">The sequence shown here is derived from an EMBL/GenBank/DDBJ whole genome shotgun (WGS) entry which is preliminary data.</text>
</comment>
<dbReference type="Proteomes" id="UP000765509">
    <property type="component" value="Unassembled WGS sequence"/>
</dbReference>
<keyword evidence="2" id="KW-1185">Reference proteome</keyword>
<dbReference type="AlphaFoldDB" id="A0A9Q3IVH5"/>
<proteinExistence type="predicted"/>
<accession>A0A9Q3IVH5</accession>
<sequence>MKSKGKGPEDKLELEDIEAIAKIKEELKKMGRNLGMAVEDPDKWLALKLSFINKEDEGESTQEKFTIDLKACEANSSGNAEDYFSLFQKETGYMSNIEKDSMNEEPKYYTIKLLEERKVKNWKMKVP</sequence>
<gene>
    <name evidence="1" type="ORF">O181_090396</name>
</gene>